<evidence type="ECO:0000313" key="4">
    <source>
        <dbReference type="Proteomes" id="UP000002051"/>
    </source>
</evidence>
<evidence type="ECO:0000313" key="2">
    <source>
        <dbReference type="EMBL" id="KEH20868.1"/>
    </source>
</evidence>
<proteinExistence type="predicted"/>
<feature type="compositionally biased region" description="Low complexity" evidence="1">
    <location>
        <begin position="8"/>
        <end position="29"/>
    </location>
</feature>
<protein>
    <submittedName>
        <fullName evidence="2 3">Uncharacterized protein</fullName>
    </submittedName>
</protein>
<evidence type="ECO:0000256" key="1">
    <source>
        <dbReference type="SAM" id="MobiDB-lite"/>
    </source>
</evidence>
<dbReference type="EnsemblPlants" id="KEH20868">
    <property type="protein sequence ID" value="KEH20868"/>
    <property type="gene ID" value="MTR_8g091495"/>
</dbReference>
<dbReference type="Proteomes" id="UP000002051">
    <property type="component" value="Chromosome 8"/>
</dbReference>
<reference evidence="2 4" key="1">
    <citation type="journal article" date="2011" name="Nature">
        <title>The Medicago genome provides insight into the evolution of rhizobial symbioses.</title>
        <authorList>
            <person name="Young N.D."/>
            <person name="Debelle F."/>
            <person name="Oldroyd G.E."/>
            <person name="Geurts R."/>
            <person name="Cannon S.B."/>
            <person name="Udvardi M.K."/>
            <person name="Benedito V.A."/>
            <person name="Mayer K.F."/>
            <person name="Gouzy J."/>
            <person name="Schoof H."/>
            <person name="Van de Peer Y."/>
            <person name="Proost S."/>
            <person name="Cook D.R."/>
            <person name="Meyers B.C."/>
            <person name="Spannagl M."/>
            <person name="Cheung F."/>
            <person name="De Mita S."/>
            <person name="Krishnakumar V."/>
            <person name="Gundlach H."/>
            <person name="Zhou S."/>
            <person name="Mudge J."/>
            <person name="Bharti A.K."/>
            <person name="Murray J.D."/>
            <person name="Naoumkina M.A."/>
            <person name="Rosen B."/>
            <person name="Silverstein K.A."/>
            <person name="Tang H."/>
            <person name="Rombauts S."/>
            <person name="Zhao P.X."/>
            <person name="Zhou P."/>
            <person name="Barbe V."/>
            <person name="Bardou P."/>
            <person name="Bechner M."/>
            <person name="Bellec A."/>
            <person name="Berger A."/>
            <person name="Berges H."/>
            <person name="Bidwell S."/>
            <person name="Bisseling T."/>
            <person name="Choisne N."/>
            <person name="Couloux A."/>
            <person name="Denny R."/>
            <person name="Deshpande S."/>
            <person name="Dai X."/>
            <person name="Doyle J.J."/>
            <person name="Dudez A.M."/>
            <person name="Farmer A.D."/>
            <person name="Fouteau S."/>
            <person name="Franken C."/>
            <person name="Gibelin C."/>
            <person name="Gish J."/>
            <person name="Goldstein S."/>
            <person name="Gonzalez A.J."/>
            <person name="Green P.J."/>
            <person name="Hallab A."/>
            <person name="Hartog M."/>
            <person name="Hua A."/>
            <person name="Humphray S.J."/>
            <person name="Jeong D.H."/>
            <person name="Jing Y."/>
            <person name="Jocker A."/>
            <person name="Kenton S.M."/>
            <person name="Kim D.J."/>
            <person name="Klee K."/>
            <person name="Lai H."/>
            <person name="Lang C."/>
            <person name="Lin S."/>
            <person name="Macmil S.L."/>
            <person name="Magdelenat G."/>
            <person name="Matthews L."/>
            <person name="McCorrison J."/>
            <person name="Monaghan E.L."/>
            <person name="Mun J.H."/>
            <person name="Najar F.Z."/>
            <person name="Nicholson C."/>
            <person name="Noirot C."/>
            <person name="O'Bleness M."/>
            <person name="Paule C.R."/>
            <person name="Poulain J."/>
            <person name="Prion F."/>
            <person name="Qin B."/>
            <person name="Qu C."/>
            <person name="Retzel E.F."/>
            <person name="Riddle C."/>
            <person name="Sallet E."/>
            <person name="Samain S."/>
            <person name="Samson N."/>
            <person name="Sanders I."/>
            <person name="Saurat O."/>
            <person name="Scarpelli C."/>
            <person name="Schiex T."/>
            <person name="Segurens B."/>
            <person name="Severin A.J."/>
            <person name="Sherrier D.J."/>
            <person name="Shi R."/>
            <person name="Sims S."/>
            <person name="Singer S.R."/>
            <person name="Sinharoy S."/>
            <person name="Sterck L."/>
            <person name="Viollet A."/>
            <person name="Wang B.B."/>
            <person name="Wang K."/>
            <person name="Wang M."/>
            <person name="Wang X."/>
            <person name="Warfsmann J."/>
            <person name="Weissenbach J."/>
            <person name="White D.D."/>
            <person name="White J.D."/>
            <person name="Wiley G.B."/>
            <person name="Wincker P."/>
            <person name="Xing Y."/>
            <person name="Yang L."/>
            <person name="Yao Z."/>
            <person name="Ying F."/>
            <person name="Zhai J."/>
            <person name="Zhou L."/>
            <person name="Zuber A."/>
            <person name="Denarie J."/>
            <person name="Dixon R.A."/>
            <person name="May G.D."/>
            <person name="Schwartz D.C."/>
            <person name="Rogers J."/>
            <person name="Quetier F."/>
            <person name="Town C.D."/>
            <person name="Roe B.A."/>
        </authorList>
    </citation>
    <scope>NUCLEOTIDE SEQUENCE [LARGE SCALE GENOMIC DNA]</scope>
    <source>
        <strain evidence="2">A17</strain>
        <strain evidence="3 4">cv. Jemalong A17</strain>
    </source>
</reference>
<reference evidence="2 4" key="2">
    <citation type="journal article" date="2014" name="BMC Genomics">
        <title>An improved genome release (version Mt4.0) for the model legume Medicago truncatula.</title>
        <authorList>
            <person name="Tang H."/>
            <person name="Krishnakumar V."/>
            <person name="Bidwell S."/>
            <person name="Rosen B."/>
            <person name="Chan A."/>
            <person name="Zhou S."/>
            <person name="Gentzbittel L."/>
            <person name="Childs K.L."/>
            <person name="Yandell M."/>
            <person name="Gundlach H."/>
            <person name="Mayer K.F."/>
            <person name="Schwartz D.C."/>
            <person name="Town C.D."/>
        </authorList>
    </citation>
    <scope>GENOME REANNOTATION</scope>
    <source>
        <strain evidence="2">A17</strain>
        <strain evidence="3 4">cv. Jemalong A17</strain>
    </source>
</reference>
<sequence length="132" mass="15227">MTTTTRFNNNDNNDDNNLINNNNDNNSLKNNDSYNIIHQGISPHRFEQQGVPGHEFSRFERQGFPGHEPSPLYVYAMDSTFVYINIQLNDNNNCYKANSKQKRVKKTQEHETRCAVRELLAPASNSTRHGEL</sequence>
<dbReference type="AlphaFoldDB" id="A0A072TVJ9"/>
<evidence type="ECO:0000313" key="3">
    <source>
        <dbReference type="EnsemblPlants" id="KEH20868"/>
    </source>
</evidence>
<name>A0A072TVJ9_MEDTR</name>
<reference evidence="3" key="3">
    <citation type="submission" date="2015-04" db="UniProtKB">
        <authorList>
            <consortium name="EnsemblPlants"/>
        </authorList>
    </citation>
    <scope>IDENTIFICATION</scope>
    <source>
        <strain evidence="3">cv. Jemalong A17</strain>
    </source>
</reference>
<dbReference type="HOGENOM" id="CLU_1920249_0_0_1"/>
<gene>
    <name evidence="2" type="ordered locus">MTR_8g091495</name>
</gene>
<keyword evidence="4" id="KW-1185">Reference proteome</keyword>
<dbReference type="EMBL" id="CM001224">
    <property type="protein sequence ID" value="KEH20868.1"/>
    <property type="molecule type" value="Genomic_DNA"/>
</dbReference>
<organism evidence="2 4">
    <name type="scientific">Medicago truncatula</name>
    <name type="common">Barrel medic</name>
    <name type="synonym">Medicago tribuloides</name>
    <dbReference type="NCBI Taxonomy" id="3880"/>
    <lineage>
        <taxon>Eukaryota</taxon>
        <taxon>Viridiplantae</taxon>
        <taxon>Streptophyta</taxon>
        <taxon>Embryophyta</taxon>
        <taxon>Tracheophyta</taxon>
        <taxon>Spermatophyta</taxon>
        <taxon>Magnoliopsida</taxon>
        <taxon>eudicotyledons</taxon>
        <taxon>Gunneridae</taxon>
        <taxon>Pentapetalae</taxon>
        <taxon>rosids</taxon>
        <taxon>fabids</taxon>
        <taxon>Fabales</taxon>
        <taxon>Fabaceae</taxon>
        <taxon>Papilionoideae</taxon>
        <taxon>50 kb inversion clade</taxon>
        <taxon>NPAAA clade</taxon>
        <taxon>Hologalegina</taxon>
        <taxon>IRL clade</taxon>
        <taxon>Trifolieae</taxon>
        <taxon>Medicago</taxon>
    </lineage>
</organism>
<accession>A0A072TVJ9</accession>
<feature type="region of interest" description="Disordered" evidence="1">
    <location>
        <begin position="1"/>
        <end position="29"/>
    </location>
</feature>